<dbReference type="InterPro" id="IPR000601">
    <property type="entry name" value="PKD_dom"/>
</dbReference>
<feature type="domain" description="Fibronectin type-III" evidence="9">
    <location>
        <begin position="1057"/>
        <end position="1148"/>
    </location>
</feature>
<feature type="domain" description="Fibronectin type-III" evidence="9">
    <location>
        <begin position="1158"/>
        <end position="1249"/>
    </location>
</feature>
<dbReference type="Gene3D" id="2.60.40.380">
    <property type="entry name" value="Purple acid phosphatase-like, N-terminal"/>
    <property type="match status" value="3"/>
</dbReference>
<evidence type="ECO:0000313" key="11">
    <source>
        <dbReference type="Proteomes" id="UP000178606"/>
    </source>
</evidence>
<feature type="domain" description="PKD" evidence="8">
    <location>
        <begin position="493"/>
        <end position="569"/>
    </location>
</feature>
<dbReference type="SUPFAM" id="SSF49363">
    <property type="entry name" value="Purple acid phosphatase, N-terminal domain"/>
    <property type="match status" value="3"/>
</dbReference>
<evidence type="ECO:0000256" key="6">
    <source>
        <dbReference type="ARBA" id="ARBA00023273"/>
    </source>
</evidence>
<dbReference type="SUPFAM" id="SSF49299">
    <property type="entry name" value="PKD domain"/>
    <property type="match status" value="4"/>
</dbReference>
<dbReference type="InterPro" id="IPR008963">
    <property type="entry name" value="Purple_acid_Pase-like_N"/>
</dbReference>
<dbReference type="InterPro" id="IPR015914">
    <property type="entry name" value="PAPs_N"/>
</dbReference>
<keyword evidence="3" id="KW-0963">Cytoplasm</keyword>
<dbReference type="FunFam" id="2.60.40.10:FF:000270">
    <property type="entry name" value="Cell surface protein"/>
    <property type="match status" value="3"/>
</dbReference>
<feature type="domain" description="PKD" evidence="8">
    <location>
        <begin position="432"/>
        <end position="480"/>
    </location>
</feature>
<dbReference type="Pfam" id="PF00801">
    <property type="entry name" value="PKD"/>
    <property type="match status" value="1"/>
</dbReference>
<dbReference type="PROSITE" id="PS50093">
    <property type="entry name" value="PKD"/>
    <property type="match status" value="4"/>
</dbReference>
<feature type="region of interest" description="Disordered" evidence="7">
    <location>
        <begin position="1958"/>
        <end position="1987"/>
    </location>
</feature>
<dbReference type="InterPro" id="IPR053879">
    <property type="entry name" value="HYDIN_VesB_CFA65-like_Ig"/>
</dbReference>
<dbReference type="PANTHER" id="PTHR46708">
    <property type="entry name" value="TENASCIN"/>
    <property type="match status" value="1"/>
</dbReference>
<dbReference type="CDD" id="cd00063">
    <property type="entry name" value="FN3"/>
    <property type="match status" value="8"/>
</dbReference>
<dbReference type="InterPro" id="IPR003961">
    <property type="entry name" value="FN3_dom"/>
</dbReference>
<keyword evidence="6" id="KW-0966">Cell projection</keyword>
<dbReference type="GO" id="GO:0003993">
    <property type="term" value="F:acid phosphatase activity"/>
    <property type="evidence" value="ECO:0007669"/>
    <property type="project" value="InterPro"/>
</dbReference>
<dbReference type="Gene3D" id="2.60.40.10">
    <property type="entry name" value="Immunoglobulins"/>
    <property type="match status" value="17"/>
</dbReference>
<evidence type="ECO:0008006" key="12">
    <source>
        <dbReference type="Google" id="ProtNLM"/>
    </source>
</evidence>
<dbReference type="InterPro" id="IPR035986">
    <property type="entry name" value="PKD_dom_sf"/>
</dbReference>
<comment type="caution">
    <text evidence="10">The sequence shown here is derived from an EMBL/GenBank/DDBJ whole genome shotgun (WGS) entry which is preliminary data.</text>
</comment>
<evidence type="ECO:0000259" key="9">
    <source>
        <dbReference type="PROSITE" id="PS50853"/>
    </source>
</evidence>
<dbReference type="SUPFAM" id="SSF49265">
    <property type="entry name" value="Fibronectin type III"/>
    <property type="match status" value="5"/>
</dbReference>
<dbReference type="Pfam" id="PF15780">
    <property type="entry name" value="ASH"/>
    <property type="match status" value="1"/>
</dbReference>
<evidence type="ECO:0000256" key="7">
    <source>
        <dbReference type="SAM" id="MobiDB-lite"/>
    </source>
</evidence>
<dbReference type="Pfam" id="PF16656">
    <property type="entry name" value="Pur_ac_phosph_N"/>
    <property type="match status" value="5"/>
</dbReference>
<feature type="domain" description="Fibronectin type-III" evidence="9">
    <location>
        <begin position="1587"/>
        <end position="1679"/>
    </location>
</feature>
<gene>
    <name evidence="10" type="ORF">A3F84_01755</name>
</gene>
<dbReference type="SMART" id="SM00089">
    <property type="entry name" value="PKD"/>
    <property type="match status" value="5"/>
</dbReference>
<dbReference type="NCBIfam" id="NF012200">
    <property type="entry name" value="choice_anch_D"/>
    <property type="match status" value="2"/>
</dbReference>
<organism evidence="10 11">
    <name type="scientific">Handelsmanbacteria sp. (strain RIFCSPLOWO2_12_FULL_64_10)</name>
    <dbReference type="NCBI Taxonomy" id="1817868"/>
    <lineage>
        <taxon>Bacteria</taxon>
        <taxon>Candidatus Handelsmaniibacteriota</taxon>
    </lineage>
</organism>
<dbReference type="InterPro" id="IPR050991">
    <property type="entry name" value="ECM_Regulatory_Proteins"/>
</dbReference>
<reference evidence="10 11" key="1">
    <citation type="journal article" date="2016" name="Nat. Commun.">
        <title>Thousands of microbial genomes shed light on interconnected biogeochemical processes in an aquifer system.</title>
        <authorList>
            <person name="Anantharaman K."/>
            <person name="Brown C.T."/>
            <person name="Hug L.A."/>
            <person name="Sharon I."/>
            <person name="Castelle C.J."/>
            <person name="Probst A.J."/>
            <person name="Thomas B.C."/>
            <person name="Singh A."/>
            <person name="Wilkins M.J."/>
            <person name="Karaoz U."/>
            <person name="Brodie E.L."/>
            <person name="Williams K.H."/>
            <person name="Hubbard S.S."/>
            <person name="Banfield J.F."/>
        </authorList>
    </citation>
    <scope>NUCLEOTIDE SEQUENCE [LARGE SCALE GENOMIC DNA]</scope>
    <source>
        <strain evidence="11">RIFCSPLOWO2_12_FULL_64_10</strain>
    </source>
</reference>
<evidence type="ECO:0000256" key="1">
    <source>
        <dbReference type="ARBA" id="ARBA00004138"/>
    </source>
</evidence>
<dbReference type="InterPro" id="IPR013783">
    <property type="entry name" value="Ig-like_fold"/>
</dbReference>
<dbReference type="InterPro" id="IPR022409">
    <property type="entry name" value="PKD/Chitinase_dom"/>
</dbReference>
<feature type="domain" description="PKD" evidence="8">
    <location>
        <begin position="254"/>
        <end position="318"/>
    </location>
</feature>
<dbReference type="InterPro" id="IPR036116">
    <property type="entry name" value="FN3_sf"/>
</dbReference>
<dbReference type="EMBL" id="MFKF01000067">
    <property type="protein sequence ID" value="OGG55610.1"/>
    <property type="molecule type" value="Genomic_DNA"/>
</dbReference>
<evidence type="ECO:0000256" key="4">
    <source>
        <dbReference type="ARBA" id="ARBA00022737"/>
    </source>
</evidence>
<feature type="domain" description="Fibronectin type-III" evidence="9">
    <location>
        <begin position="1684"/>
        <end position="1776"/>
    </location>
</feature>
<evidence type="ECO:0000259" key="8">
    <source>
        <dbReference type="PROSITE" id="PS50093"/>
    </source>
</evidence>
<feature type="domain" description="Fibronectin type-III" evidence="9">
    <location>
        <begin position="1356"/>
        <end position="1448"/>
    </location>
</feature>
<keyword evidence="4" id="KW-0677">Repeat</keyword>
<dbReference type="GO" id="GO:0046872">
    <property type="term" value="F:metal ion binding"/>
    <property type="evidence" value="ECO:0007669"/>
    <property type="project" value="InterPro"/>
</dbReference>
<sequence>MSGSALPGRIQVLTTALSFGEVEVGKNKVLFLTITNSGAGPLSIGSVTSDVKGFTVSDTTFTISPNSSREVSITYAPTAEGAQSGKLTINSNDPDRPTLQVSLSGSGFVIRPRVGISPDRLDFGDVFIGQTKALTLTVSNTGRATLTVREVKVEDARFSISQAALTDEASMGRREQSVPFQAAAVGPFEVPPNGRKDLSVTFKPTSADQTSASLTIRSNDPDAAERSVPVTGRGQTPPPEVDIRATDAAGQPLTTGRAPLAVKFAVVNTGGPATSYEWTFGDGSPPGSTGETAVAYTYNAPGTYTVTLKATGPGGSVTKVKERFITVLQTVEANFGAAPTSGKAPLTVAFTDSSQGQVASRQWEFGDGETSSEQGPAHTYKAPGVYTVKLTVKGVGGASDTKTREKLISVPPVADFAASPVSGLDSLKVAFADSSKGATSWQWEFGDGEISSEQNPVHTYRKPGVYTVKLTVKGPGGSDVRERQGFIQIRQRVSAEFTASPTSGRAPLAVKFTDASKGEITSRLWEFGDGETSSEQNPSHTYTREADFTVTLKVTGPAGSDAKTMLIAVVPNRPPARPVPLAPADNAAGVSLNPTLTWERSVDPEGDPVAYDVFLGENRVRSTSETRLTVGPLSESTDYAWRVVANDDRGGKTEGPTFRFRTAGDTQAPAVLSGPVGEGITRTGATVLWTTDEASRPTVEYRVKGEAGFTASAQGPAGRGHSIALAGLLPGTTYEYRVLSRDAAGNVGAFPNPPYPAFTTLTAADATPPQFVVPASAPFVSDSSAVIVWTTDERGSSEVSFRLESEASFTNAPPGEAGTEHRVVLTGLQPGSTYIVRVRSVDASGNAAVSELRIVTLPRSVAPARLRIFNVSVVGRTESQAVVEWSTDRPASSLVRYGLTSLLNPSLTQSGEGGALEHRVTLTRLNPDTEYFYRVLSAASPADSSDVFSFRTRAAARATPPVILQGPVAQGIGQDRATVRWKTDEVSSSVVEFDTVAVLSTRVVTVPEQVADHAVTLTGLAPGKTYYYRVRSTGLARLSVASEVLSFTTLAARDATPPTILEGPTVTARTPSGFTVEWGTDEISTSEVVYGPGDNLTLSRSAPGLVQGHMVSVGDLQPATRYAFRVRSADAAGNVRESDLLSVTTLAEALVDRASPQLISPPSAAGATHQEATIGWDTDEPANSLVEFGKTERDLSEIQGEARTYTTHHAVRLTDLSAATTYYYRVSSTDAAGNGPTKGAVQTFTTRAAPDRTPARITSGPTVASTTDQTAVVEWETNELSDSQVDYAAGENVDVSRLTQQVVSPEAVTVHRVTLTNLTPGTTHSFRVGSQDLARNARTFSAVGRFATLAAPDETPPDLVKAPTSAEVTSNTATLVWTTDEPTNAVVEYGTADFGGGRVERGALEQSHTLTLTGLAPDVEYRWRVTSRDREGNGVSTDPTVTIPPARTRLRSSDLRFRTTRVADRTPPVIVEGPIVQISGGNVVARWVTDELSNSRVVFATRANYNRPGLESDVFDGRLVTVHLVTLAGLDLNTQYLFRCVSSDAAGNTVVSGSSRSTKPVEGGGLALQPPGGDGSFVTAPQADRQAPVILSGPVLAGTTSSSLTLEWQTDEASDSFVEYGAGERAGSRAEDGTPVTRHRIVLTKLTPGTAYTFTVGSADPSRNGPTRSKPAVGSTAGEVDVTPPRILGSPTISYKSDRQAVVAWRTDEPSSSTVEYRMESGAALTRSVPDPVTEHRVTLTNLSAGTTHTFRAGSIDASNNGPAWTQDLTFTTDPTPDTTPPRIFGDPKVSAVTDGGATVEWQTDELSDSAVRFGAAAATLDFNVGSAEAVTAHRVALTNLKPATAYFLRVSSIDRSGNGPTLSPEGGRTVSFTTAAGRDTVPPAQVKAVLGLAGSRVVVLSWPSSLEPDIAGYNVYRGTGDETPRLVASNLTSQRFQDEGVTDETTYRYAVTALDRAGNEGPRSDTASFRPSKGNAPTAPVFRGAQGKPLTPTFVVENATTPRGTALAYTFQVSARADFADVVASAVGVKEGNESAEKGLTAWTIPRELTDGGTYYLRVRANDGAFDGPFMPPYAFRADAKALERPGDFNGDLAVDFEDFFAFAGVFGRQYTR</sequence>
<feature type="region of interest" description="Disordered" evidence="7">
    <location>
        <begin position="202"/>
        <end position="241"/>
    </location>
</feature>
<evidence type="ECO:0000256" key="3">
    <source>
        <dbReference type="ARBA" id="ARBA00022490"/>
    </source>
</evidence>
<dbReference type="InterPro" id="IPR031549">
    <property type="entry name" value="ASH"/>
</dbReference>
<dbReference type="Pfam" id="PF18911">
    <property type="entry name" value="PKD_4"/>
    <property type="match status" value="3"/>
</dbReference>
<protein>
    <recommendedName>
        <fullName evidence="12">PKD domain-containing protein</fullName>
    </recommendedName>
</protein>
<dbReference type="CDD" id="cd00146">
    <property type="entry name" value="PKD"/>
    <property type="match status" value="4"/>
</dbReference>
<evidence type="ECO:0000256" key="5">
    <source>
        <dbReference type="ARBA" id="ARBA00023069"/>
    </source>
</evidence>
<evidence type="ECO:0000313" key="10">
    <source>
        <dbReference type="EMBL" id="OGG55610.1"/>
    </source>
</evidence>
<feature type="domain" description="Fibronectin type-III" evidence="9">
    <location>
        <begin position="671"/>
        <end position="763"/>
    </location>
</feature>
<keyword evidence="5" id="KW-0969">Cilium</keyword>
<feature type="domain" description="PKD" evidence="8">
    <location>
        <begin position="331"/>
        <end position="415"/>
    </location>
</feature>
<dbReference type="Proteomes" id="UP000178606">
    <property type="component" value="Unassembled WGS sequence"/>
</dbReference>
<feature type="region of interest" description="Disordered" evidence="7">
    <location>
        <begin position="1657"/>
        <end position="1685"/>
    </location>
</feature>
<evidence type="ECO:0000256" key="2">
    <source>
        <dbReference type="ARBA" id="ARBA00004496"/>
    </source>
</evidence>
<dbReference type="GO" id="GO:0005737">
    <property type="term" value="C:cytoplasm"/>
    <property type="evidence" value="ECO:0007669"/>
    <property type="project" value="UniProtKB-SubCell"/>
</dbReference>
<feature type="compositionally biased region" description="Polar residues" evidence="7">
    <location>
        <begin position="202"/>
        <end position="218"/>
    </location>
</feature>
<feature type="domain" description="Fibronectin type-III" evidence="9">
    <location>
        <begin position="768"/>
        <end position="860"/>
    </location>
</feature>
<comment type="subcellular location">
    <subcellularLocation>
        <location evidence="1">Cell projection</location>
        <location evidence="1">Cilium</location>
    </subcellularLocation>
    <subcellularLocation>
        <location evidence="2">Cytoplasm</location>
    </subcellularLocation>
</comment>
<dbReference type="PANTHER" id="PTHR46708:SF2">
    <property type="entry name" value="FIBRONECTIN TYPE-III DOMAIN-CONTAINING PROTEIN"/>
    <property type="match status" value="1"/>
</dbReference>
<dbReference type="Pfam" id="PF22544">
    <property type="entry name" value="HYDIN_VesB_CFA65-like_Ig"/>
    <property type="match status" value="1"/>
</dbReference>
<feature type="domain" description="Fibronectin type-III" evidence="9">
    <location>
        <begin position="1784"/>
        <end position="1878"/>
    </location>
</feature>
<feature type="domain" description="Fibronectin type-III" evidence="9">
    <location>
        <begin position="960"/>
        <end position="1052"/>
    </location>
</feature>
<feature type="domain" description="Fibronectin type-III" evidence="9">
    <location>
        <begin position="1257"/>
        <end position="1351"/>
    </location>
</feature>
<feature type="domain" description="Fibronectin type-III" evidence="9">
    <location>
        <begin position="1883"/>
        <end position="1976"/>
    </location>
</feature>
<dbReference type="PROSITE" id="PS50853">
    <property type="entry name" value="FN3"/>
    <property type="match status" value="11"/>
</dbReference>
<name>A0A1F6D2R8_HANXR</name>
<proteinExistence type="predicted"/>
<accession>A0A1F6D2R8</accession>
<dbReference type="SMART" id="SM00060">
    <property type="entry name" value="FN3"/>
    <property type="match status" value="14"/>
</dbReference>